<keyword evidence="6" id="KW-0249">Electron transport</keyword>
<feature type="domain" description="Phytocyanin" evidence="13">
    <location>
        <begin position="134"/>
        <end position="234"/>
    </location>
</feature>
<evidence type="ECO:0000313" key="14">
    <source>
        <dbReference type="EMBL" id="KAI7748332.1"/>
    </source>
</evidence>
<dbReference type="EMBL" id="JAMZMK010006552">
    <property type="protein sequence ID" value="KAI7748332.1"/>
    <property type="molecule type" value="Genomic_DNA"/>
</dbReference>
<comment type="caution">
    <text evidence="14">The sequence shown here is derived from an EMBL/GenBank/DDBJ whole genome shotgun (WGS) entry which is preliminary data.</text>
</comment>
<name>A0AAD5GMD0_AMBAR</name>
<keyword evidence="5 12" id="KW-0732">Signal</keyword>
<dbReference type="AlphaFoldDB" id="A0AAD5GMD0"/>
<proteinExistence type="predicted"/>
<keyword evidence="3" id="KW-0812">Transmembrane</keyword>
<keyword evidence="4" id="KW-0479">Metal-binding</keyword>
<dbReference type="GO" id="GO:0009055">
    <property type="term" value="F:electron transfer activity"/>
    <property type="evidence" value="ECO:0007669"/>
    <property type="project" value="InterPro"/>
</dbReference>
<keyword evidence="15" id="KW-1185">Reference proteome</keyword>
<dbReference type="FunFam" id="2.60.40.420:FF:000067">
    <property type="entry name" value="Cupredoxin superfamily protein"/>
    <property type="match status" value="1"/>
</dbReference>
<dbReference type="GO" id="GO:0005886">
    <property type="term" value="C:plasma membrane"/>
    <property type="evidence" value="ECO:0007669"/>
    <property type="project" value="TreeGrafter"/>
</dbReference>
<keyword evidence="8" id="KW-0186">Copper</keyword>
<evidence type="ECO:0000256" key="2">
    <source>
        <dbReference type="ARBA" id="ARBA00022448"/>
    </source>
</evidence>
<dbReference type="InterPro" id="IPR003245">
    <property type="entry name" value="Phytocyanin_dom"/>
</dbReference>
<accession>A0AAD5GMD0</accession>
<evidence type="ECO:0000256" key="4">
    <source>
        <dbReference type="ARBA" id="ARBA00022723"/>
    </source>
</evidence>
<protein>
    <recommendedName>
        <fullName evidence="13">Phytocyanin domain-containing protein</fullName>
    </recommendedName>
</protein>
<keyword evidence="10" id="KW-1015">Disulfide bond</keyword>
<sequence>MKMANKILGIFIIVATTIAVQAGSTTFNIAWTLGAWPREALGSGSPIVGDKLIFKFKAGMHNLIEVDKNGFDNCIAPPNAKVLTSGEEVITANAPGSRFFICGVGQHCKDGNMKFKMDVQNILRHIPPPSAPHSEFVVGDAKGWRENVDYKAWAKGKEFYMGDILVFNYIDGKHNVLKVDEHAFNKCIVPKDKNETLASGNDQITLMSMGNIGFISGMGKDCENGMKLLINVKCPRTRPKSPALHGGRKLVPSD</sequence>
<evidence type="ECO:0000256" key="10">
    <source>
        <dbReference type="ARBA" id="ARBA00023157"/>
    </source>
</evidence>
<keyword evidence="11" id="KW-0325">Glycoprotein</keyword>
<dbReference type="PANTHER" id="PTHR33021:SF489">
    <property type="entry name" value="BASIC BLUE PROTEIN-LIKE"/>
    <property type="match status" value="1"/>
</dbReference>
<dbReference type="CDD" id="cd04216">
    <property type="entry name" value="Phytocyanin"/>
    <property type="match status" value="1"/>
</dbReference>
<dbReference type="SUPFAM" id="SSF49503">
    <property type="entry name" value="Cupredoxins"/>
    <property type="match status" value="2"/>
</dbReference>
<keyword evidence="7" id="KW-1133">Transmembrane helix</keyword>
<evidence type="ECO:0000256" key="8">
    <source>
        <dbReference type="ARBA" id="ARBA00023008"/>
    </source>
</evidence>
<comment type="subcellular location">
    <subcellularLocation>
        <location evidence="1">Membrane</location>
        <topology evidence="1">Single-pass type I membrane protein</topology>
    </subcellularLocation>
</comment>
<feature type="domain" description="Phytocyanin" evidence="13">
    <location>
        <begin position="16"/>
        <end position="121"/>
    </location>
</feature>
<dbReference type="Proteomes" id="UP001206925">
    <property type="component" value="Unassembled WGS sequence"/>
</dbReference>
<evidence type="ECO:0000256" key="3">
    <source>
        <dbReference type="ARBA" id="ARBA00022692"/>
    </source>
</evidence>
<organism evidence="14 15">
    <name type="scientific">Ambrosia artemisiifolia</name>
    <name type="common">Common ragweed</name>
    <dbReference type="NCBI Taxonomy" id="4212"/>
    <lineage>
        <taxon>Eukaryota</taxon>
        <taxon>Viridiplantae</taxon>
        <taxon>Streptophyta</taxon>
        <taxon>Embryophyta</taxon>
        <taxon>Tracheophyta</taxon>
        <taxon>Spermatophyta</taxon>
        <taxon>Magnoliopsida</taxon>
        <taxon>eudicotyledons</taxon>
        <taxon>Gunneridae</taxon>
        <taxon>Pentapetalae</taxon>
        <taxon>asterids</taxon>
        <taxon>campanulids</taxon>
        <taxon>Asterales</taxon>
        <taxon>Asteraceae</taxon>
        <taxon>Asteroideae</taxon>
        <taxon>Heliantheae alliance</taxon>
        <taxon>Heliantheae</taxon>
        <taxon>Ambrosia</taxon>
    </lineage>
</organism>
<feature type="chain" id="PRO_5041998774" description="Phytocyanin domain-containing protein" evidence="12">
    <location>
        <begin position="23"/>
        <end position="254"/>
    </location>
</feature>
<evidence type="ECO:0000256" key="6">
    <source>
        <dbReference type="ARBA" id="ARBA00022982"/>
    </source>
</evidence>
<keyword evidence="9" id="KW-0472">Membrane</keyword>
<dbReference type="InterPro" id="IPR039391">
    <property type="entry name" value="Phytocyanin-like"/>
</dbReference>
<dbReference type="PANTHER" id="PTHR33021">
    <property type="entry name" value="BLUE COPPER PROTEIN"/>
    <property type="match status" value="1"/>
</dbReference>
<evidence type="ECO:0000256" key="5">
    <source>
        <dbReference type="ARBA" id="ARBA00022729"/>
    </source>
</evidence>
<gene>
    <name evidence="14" type="ORF">M8C21_027980</name>
</gene>
<evidence type="ECO:0000256" key="1">
    <source>
        <dbReference type="ARBA" id="ARBA00004479"/>
    </source>
</evidence>
<dbReference type="PROSITE" id="PS51485">
    <property type="entry name" value="PHYTOCYANIN"/>
    <property type="match status" value="2"/>
</dbReference>
<evidence type="ECO:0000256" key="12">
    <source>
        <dbReference type="SAM" id="SignalP"/>
    </source>
</evidence>
<dbReference type="Gene3D" id="2.60.40.420">
    <property type="entry name" value="Cupredoxins - blue copper proteins"/>
    <property type="match status" value="2"/>
</dbReference>
<evidence type="ECO:0000259" key="13">
    <source>
        <dbReference type="PROSITE" id="PS51485"/>
    </source>
</evidence>
<reference evidence="14" key="1">
    <citation type="submission" date="2022-06" db="EMBL/GenBank/DDBJ databases">
        <title>Uncovering the hologenomic basis of an extraordinary plant invasion.</title>
        <authorList>
            <person name="Bieker V.C."/>
            <person name="Martin M.D."/>
            <person name="Gilbert T."/>
            <person name="Hodgins K."/>
            <person name="Battlay P."/>
            <person name="Petersen B."/>
            <person name="Wilson J."/>
        </authorList>
    </citation>
    <scope>NUCLEOTIDE SEQUENCE</scope>
    <source>
        <strain evidence="14">AA19_3_7</strain>
        <tissue evidence="14">Leaf</tissue>
    </source>
</reference>
<dbReference type="GO" id="GO:0009610">
    <property type="term" value="P:response to symbiotic fungus"/>
    <property type="evidence" value="ECO:0007669"/>
    <property type="project" value="UniProtKB-ARBA"/>
</dbReference>
<dbReference type="Pfam" id="PF02298">
    <property type="entry name" value="Cu_bind_like"/>
    <property type="match status" value="2"/>
</dbReference>
<dbReference type="GO" id="GO:0046872">
    <property type="term" value="F:metal ion binding"/>
    <property type="evidence" value="ECO:0007669"/>
    <property type="project" value="UniProtKB-KW"/>
</dbReference>
<dbReference type="InterPro" id="IPR008972">
    <property type="entry name" value="Cupredoxin"/>
</dbReference>
<evidence type="ECO:0000256" key="7">
    <source>
        <dbReference type="ARBA" id="ARBA00022989"/>
    </source>
</evidence>
<evidence type="ECO:0000313" key="15">
    <source>
        <dbReference type="Proteomes" id="UP001206925"/>
    </source>
</evidence>
<feature type="signal peptide" evidence="12">
    <location>
        <begin position="1"/>
        <end position="22"/>
    </location>
</feature>
<evidence type="ECO:0000256" key="9">
    <source>
        <dbReference type="ARBA" id="ARBA00023136"/>
    </source>
</evidence>
<evidence type="ECO:0000256" key="11">
    <source>
        <dbReference type="ARBA" id="ARBA00023180"/>
    </source>
</evidence>
<keyword evidence="2" id="KW-0813">Transport</keyword>